<gene>
    <name evidence="1" type="ORF">PSUM_01675</name>
</gene>
<evidence type="ECO:0000313" key="2">
    <source>
        <dbReference type="Proteomes" id="UP000215455"/>
    </source>
</evidence>
<comment type="caution">
    <text evidence="1">The sequence shown here is derived from an EMBL/GenBank/DDBJ whole genome shotgun (WGS) entry which is preliminary data.</text>
</comment>
<organism evidence="1 2">
    <name type="scientific">Pseudomonas umsongensis</name>
    <dbReference type="NCBI Taxonomy" id="198618"/>
    <lineage>
        <taxon>Bacteria</taxon>
        <taxon>Pseudomonadati</taxon>
        <taxon>Pseudomonadota</taxon>
        <taxon>Gammaproteobacteria</taxon>
        <taxon>Pseudomonadales</taxon>
        <taxon>Pseudomonadaceae</taxon>
        <taxon>Pseudomonas</taxon>
    </lineage>
</organism>
<dbReference type="EMBL" id="NIWU01000001">
    <property type="protein sequence ID" value="OXR34639.1"/>
    <property type="molecule type" value="Genomic_DNA"/>
</dbReference>
<reference evidence="1 2" key="1">
    <citation type="submission" date="2017-06" db="EMBL/GenBank/DDBJ databases">
        <authorList>
            <person name="Furmanczyk E.M."/>
        </authorList>
    </citation>
    <scope>NUCLEOTIDE SEQUENCE [LARGE SCALE GENOMIC DNA]</scope>
    <source>
        <strain evidence="1 2">DSM 16611</strain>
    </source>
</reference>
<dbReference type="Proteomes" id="UP000215455">
    <property type="component" value="Unassembled WGS sequence"/>
</dbReference>
<evidence type="ECO:0000313" key="1">
    <source>
        <dbReference type="EMBL" id="OXR34639.1"/>
    </source>
</evidence>
<proteinExistence type="predicted"/>
<accession>A0ABX4DZ08</accession>
<name>A0ABX4DZ08_9PSED</name>
<protein>
    <submittedName>
        <fullName evidence="1">Uncharacterized protein</fullName>
    </submittedName>
</protein>
<keyword evidence="2" id="KW-1185">Reference proteome</keyword>
<sequence length="64" mass="6928">MPSPSEAPSGGAKPFASFLAFEKGSRCKSETIGGRYRSNGYVLRQPISHRASCDASHQRCARLN</sequence>